<keyword evidence="2" id="KW-1185">Reference proteome</keyword>
<proteinExistence type="predicted"/>
<gene>
    <name evidence="1" type="ORF">OI18_06365</name>
</gene>
<dbReference type="AlphaFoldDB" id="A0A0C1L7J9"/>
<dbReference type="RefSeq" id="WP_039138129.1">
    <property type="nucleotide sequence ID" value="NZ_JSVC01000006.1"/>
</dbReference>
<accession>A0A0C1L7J9</accession>
<dbReference type="EMBL" id="JSVC01000006">
    <property type="protein sequence ID" value="KIC95496.1"/>
    <property type="molecule type" value="Genomic_DNA"/>
</dbReference>
<sequence>MAEHEVILDDERHRSFIVDTELSIDPRFNFKVVYERDQHGNDVHYAVIEPKTPEKGGATKINIGGFKIPPEVDP</sequence>
<protein>
    <submittedName>
        <fullName evidence="1">Uncharacterized protein</fullName>
    </submittedName>
</protein>
<organism evidence="1 2">
    <name type="scientific">Flavihumibacter solisilvae</name>
    <dbReference type="NCBI Taxonomy" id="1349421"/>
    <lineage>
        <taxon>Bacteria</taxon>
        <taxon>Pseudomonadati</taxon>
        <taxon>Bacteroidota</taxon>
        <taxon>Chitinophagia</taxon>
        <taxon>Chitinophagales</taxon>
        <taxon>Chitinophagaceae</taxon>
        <taxon>Flavihumibacter</taxon>
    </lineage>
</organism>
<reference evidence="1 2" key="1">
    <citation type="submission" date="2014-11" db="EMBL/GenBank/DDBJ databases">
        <title>Genome sequence of Flavihumibacter solisilvae 3-3.</title>
        <authorList>
            <person name="Zhou G."/>
            <person name="Li M."/>
            <person name="Wang G."/>
        </authorList>
    </citation>
    <scope>NUCLEOTIDE SEQUENCE [LARGE SCALE GENOMIC DNA]</scope>
    <source>
        <strain evidence="1 2">3-3</strain>
    </source>
</reference>
<evidence type="ECO:0000313" key="2">
    <source>
        <dbReference type="Proteomes" id="UP000031408"/>
    </source>
</evidence>
<comment type="caution">
    <text evidence="1">The sequence shown here is derived from an EMBL/GenBank/DDBJ whole genome shotgun (WGS) entry which is preliminary data.</text>
</comment>
<dbReference type="Proteomes" id="UP000031408">
    <property type="component" value="Unassembled WGS sequence"/>
</dbReference>
<name>A0A0C1L7J9_9BACT</name>
<evidence type="ECO:0000313" key="1">
    <source>
        <dbReference type="EMBL" id="KIC95496.1"/>
    </source>
</evidence>